<dbReference type="OrthoDB" id="7482721at2759"/>
<evidence type="ECO:0000256" key="11">
    <source>
        <dbReference type="ARBA" id="ARBA00038963"/>
    </source>
</evidence>
<dbReference type="EC" id="1.3.1.104" evidence="11"/>
<comment type="subcellular location">
    <subcellularLocation>
        <location evidence="1">Mitochondrion</location>
    </subcellularLocation>
</comment>
<evidence type="ECO:0000259" key="13">
    <source>
        <dbReference type="SMART" id="SM00829"/>
    </source>
</evidence>
<evidence type="ECO:0000256" key="1">
    <source>
        <dbReference type="ARBA" id="ARBA00004173"/>
    </source>
</evidence>
<accession>A0A8E2DQ53</accession>
<dbReference type="InterPro" id="IPR013149">
    <property type="entry name" value="ADH-like_C"/>
</dbReference>
<name>A0A8E2DQ53_9APHY</name>
<evidence type="ECO:0000256" key="5">
    <source>
        <dbReference type="ARBA" id="ARBA00022857"/>
    </source>
</evidence>
<evidence type="ECO:0000256" key="10">
    <source>
        <dbReference type="ARBA" id="ARBA00023160"/>
    </source>
</evidence>
<dbReference type="InterPro" id="IPR051034">
    <property type="entry name" value="Mito_Enoyl-ACP_Reductase"/>
</dbReference>
<dbReference type="PANTHER" id="PTHR43981:SF2">
    <property type="entry name" value="ENOYL-[ACYL-CARRIER-PROTEIN] REDUCTASE, MITOCHONDRIAL"/>
    <property type="match status" value="1"/>
</dbReference>
<dbReference type="PANTHER" id="PTHR43981">
    <property type="entry name" value="ENOYL-[ACYL-CARRIER-PROTEIN] REDUCTASE, MITOCHONDRIAL"/>
    <property type="match status" value="1"/>
</dbReference>
<feature type="domain" description="Enoyl reductase (ER)" evidence="13">
    <location>
        <begin position="49"/>
        <end position="384"/>
    </location>
</feature>
<keyword evidence="10" id="KW-0275">Fatty acid biosynthesis</keyword>
<proteinExistence type="inferred from homology"/>
<dbReference type="AlphaFoldDB" id="A0A8E2DQ53"/>
<dbReference type="CDD" id="cd08290">
    <property type="entry name" value="ETR"/>
    <property type="match status" value="1"/>
</dbReference>
<evidence type="ECO:0000313" key="14">
    <source>
        <dbReference type="EMBL" id="OCH93708.1"/>
    </source>
</evidence>
<keyword evidence="7" id="KW-0560">Oxidoreductase</keyword>
<dbReference type="InterPro" id="IPR011032">
    <property type="entry name" value="GroES-like_sf"/>
</dbReference>
<dbReference type="FunFam" id="3.40.50.720:FF:000112">
    <property type="entry name" value="Enoyl-[acyl-carrier-protein] reductase 1, mitochondrial"/>
    <property type="match status" value="1"/>
</dbReference>
<keyword evidence="9" id="KW-0496">Mitochondrion</keyword>
<dbReference type="InterPro" id="IPR013154">
    <property type="entry name" value="ADH-like_N"/>
</dbReference>
<keyword evidence="3" id="KW-0444">Lipid biosynthesis</keyword>
<keyword evidence="15" id="KW-1185">Reference proteome</keyword>
<organism evidence="14 15">
    <name type="scientific">Obba rivulosa</name>
    <dbReference type="NCBI Taxonomy" id="1052685"/>
    <lineage>
        <taxon>Eukaryota</taxon>
        <taxon>Fungi</taxon>
        <taxon>Dikarya</taxon>
        <taxon>Basidiomycota</taxon>
        <taxon>Agaricomycotina</taxon>
        <taxon>Agaricomycetes</taxon>
        <taxon>Polyporales</taxon>
        <taxon>Gelatoporiaceae</taxon>
        <taxon>Obba</taxon>
    </lineage>
</organism>
<evidence type="ECO:0000256" key="12">
    <source>
        <dbReference type="ARBA" id="ARBA00048843"/>
    </source>
</evidence>
<dbReference type="GO" id="GO:0005739">
    <property type="term" value="C:mitochondrion"/>
    <property type="evidence" value="ECO:0007669"/>
    <property type="project" value="UniProtKB-SubCell"/>
</dbReference>
<sequence>MIRSWRNLSTLAAFRPCAQYPARSASFSTSSAARANRAIVYTQVGHPAINLRTYTFPTLPLPSPGSVNIRYRLSPINPSDLNVIEGAYPVQPDPDMLLSPDGDLFVPGNEGLAEVTAVGDGVQSLSVGDWIVVAKQQSGTWVSARTVRAEDVVKLPKGDVSEASAATITVNPPTAYNMLREFVDLKEGDWIIQNGANSAVGQAVIQIAARRGINTINLVRNRDDFEELEKRLKALGATHVLTYDDLVARRQFSKQVKEWTEGAPVRLMLNCIGGENVTKMMKVLGLDAHLVTYGAMAREPISIPASPLIFKGLVVRGFWQSRWYETHGRKDREELMRAIINLRLKEPDHEIVTIPGGLDDEEAGQLVRATIRRVSEGTVGKKILWRIEEPAD</sequence>
<dbReference type="SUPFAM" id="SSF50129">
    <property type="entry name" value="GroES-like"/>
    <property type="match status" value="1"/>
</dbReference>
<comment type="catalytic activity">
    <reaction evidence="12">
        <text>a 2,3-saturated acyl-[ACP] + NADP(+) = a (2E)-enoyl-[ACP] + NADPH + H(+)</text>
        <dbReference type="Rhea" id="RHEA:22564"/>
        <dbReference type="Rhea" id="RHEA-COMP:9925"/>
        <dbReference type="Rhea" id="RHEA-COMP:9926"/>
        <dbReference type="ChEBI" id="CHEBI:15378"/>
        <dbReference type="ChEBI" id="CHEBI:57783"/>
        <dbReference type="ChEBI" id="CHEBI:58349"/>
        <dbReference type="ChEBI" id="CHEBI:78784"/>
        <dbReference type="ChEBI" id="CHEBI:78785"/>
        <dbReference type="EC" id="1.3.1.104"/>
    </reaction>
</comment>
<reference evidence="14 15" key="1">
    <citation type="submission" date="2016-07" db="EMBL/GenBank/DDBJ databases">
        <title>Draft genome of the white-rot fungus Obba rivulosa 3A-2.</title>
        <authorList>
            <consortium name="DOE Joint Genome Institute"/>
            <person name="Miettinen O."/>
            <person name="Riley R."/>
            <person name="Acob R."/>
            <person name="Barry K."/>
            <person name="Cullen D."/>
            <person name="De Vries R."/>
            <person name="Hainaut M."/>
            <person name="Hatakka A."/>
            <person name="Henrissat B."/>
            <person name="Hilden K."/>
            <person name="Kuo R."/>
            <person name="Labutti K."/>
            <person name="Lipzen A."/>
            <person name="Makela M.R."/>
            <person name="Sandor L."/>
            <person name="Spatafora J.W."/>
            <person name="Grigoriev I.V."/>
            <person name="Hibbett D.S."/>
        </authorList>
    </citation>
    <scope>NUCLEOTIDE SEQUENCE [LARGE SCALE GENOMIC DNA]</scope>
    <source>
        <strain evidence="14 15">3A-2</strain>
    </source>
</reference>
<dbReference type="Gene3D" id="3.90.180.10">
    <property type="entry name" value="Medium-chain alcohol dehydrogenases, catalytic domain"/>
    <property type="match status" value="1"/>
</dbReference>
<evidence type="ECO:0000313" key="15">
    <source>
        <dbReference type="Proteomes" id="UP000250043"/>
    </source>
</evidence>
<keyword evidence="6" id="KW-0809">Transit peptide</keyword>
<dbReference type="GO" id="GO:0141148">
    <property type="term" value="F:enoyl-[acyl-carrier-protein] reductase (NADPH) activity"/>
    <property type="evidence" value="ECO:0007669"/>
    <property type="project" value="UniProtKB-EC"/>
</dbReference>
<dbReference type="GO" id="GO:0006633">
    <property type="term" value="P:fatty acid biosynthetic process"/>
    <property type="evidence" value="ECO:0007669"/>
    <property type="project" value="UniProtKB-KW"/>
</dbReference>
<comment type="similarity">
    <text evidence="2">Belongs to the zinc-containing alcohol dehydrogenase family. Quinone oxidoreductase subfamily.</text>
</comment>
<dbReference type="InterPro" id="IPR036291">
    <property type="entry name" value="NAD(P)-bd_dom_sf"/>
</dbReference>
<gene>
    <name evidence="14" type="ORF">OBBRIDRAFT_279971</name>
</gene>
<evidence type="ECO:0000256" key="8">
    <source>
        <dbReference type="ARBA" id="ARBA00023098"/>
    </source>
</evidence>
<dbReference type="Pfam" id="PF00107">
    <property type="entry name" value="ADH_zinc_N"/>
    <property type="match status" value="1"/>
</dbReference>
<dbReference type="SMART" id="SM00829">
    <property type="entry name" value="PKS_ER"/>
    <property type="match status" value="1"/>
</dbReference>
<protein>
    <recommendedName>
        <fullName evidence="11">enoyl-[acyl-carrier-protein] reductase</fullName>
        <ecNumber evidence="11">1.3.1.104</ecNumber>
    </recommendedName>
</protein>
<evidence type="ECO:0000256" key="4">
    <source>
        <dbReference type="ARBA" id="ARBA00022832"/>
    </source>
</evidence>
<evidence type="ECO:0000256" key="2">
    <source>
        <dbReference type="ARBA" id="ARBA00010371"/>
    </source>
</evidence>
<keyword evidence="8" id="KW-0443">Lipid metabolism</keyword>
<evidence type="ECO:0000256" key="6">
    <source>
        <dbReference type="ARBA" id="ARBA00022946"/>
    </source>
</evidence>
<evidence type="ECO:0000256" key="3">
    <source>
        <dbReference type="ARBA" id="ARBA00022516"/>
    </source>
</evidence>
<dbReference type="Pfam" id="PF08240">
    <property type="entry name" value="ADH_N"/>
    <property type="match status" value="1"/>
</dbReference>
<keyword evidence="5" id="KW-0521">NADP</keyword>
<evidence type="ECO:0000256" key="9">
    <source>
        <dbReference type="ARBA" id="ARBA00023128"/>
    </source>
</evidence>
<dbReference type="Proteomes" id="UP000250043">
    <property type="component" value="Unassembled WGS sequence"/>
</dbReference>
<dbReference type="SUPFAM" id="SSF51735">
    <property type="entry name" value="NAD(P)-binding Rossmann-fold domains"/>
    <property type="match status" value="1"/>
</dbReference>
<keyword evidence="4" id="KW-0276">Fatty acid metabolism</keyword>
<dbReference type="Gene3D" id="3.40.50.720">
    <property type="entry name" value="NAD(P)-binding Rossmann-like Domain"/>
    <property type="match status" value="1"/>
</dbReference>
<dbReference type="InterPro" id="IPR020843">
    <property type="entry name" value="ER"/>
</dbReference>
<evidence type="ECO:0000256" key="7">
    <source>
        <dbReference type="ARBA" id="ARBA00023002"/>
    </source>
</evidence>
<dbReference type="EMBL" id="KV722352">
    <property type="protein sequence ID" value="OCH93708.1"/>
    <property type="molecule type" value="Genomic_DNA"/>
</dbReference>